<evidence type="ECO:0000313" key="2">
    <source>
        <dbReference type="Proteomes" id="UP000507245"/>
    </source>
</evidence>
<proteinExistence type="predicted"/>
<evidence type="ECO:0000313" key="1">
    <source>
        <dbReference type="EMBL" id="CAB4298030.1"/>
    </source>
</evidence>
<protein>
    <submittedName>
        <fullName evidence="1">Uncharacterized protein</fullName>
    </submittedName>
</protein>
<reference evidence="2" key="1">
    <citation type="journal article" date="2020" name="Genome Biol.">
        <title>Gamete binning: chromosome-level and haplotype-resolved genome assembly enabled by high-throughput single-cell sequencing of gamete genomes.</title>
        <authorList>
            <person name="Campoy J.A."/>
            <person name="Sun H."/>
            <person name="Goel M."/>
            <person name="Jiao W.-B."/>
            <person name="Folz-Donahue K."/>
            <person name="Wang N."/>
            <person name="Rubio M."/>
            <person name="Liu C."/>
            <person name="Kukat C."/>
            <person name="Ruiz D."/>
            <person name="Huettel B."/>
            <person name="Schneeberger K."/>
        </authorList>
    </citation>
    <scope>NUCLEOTIDE SEQUENCE [LARGE SCALE GENOMIC DNA]</scope>
    <source>
        <strain evidence="2">cv. Rojo Pasion</strain>
    </source>
</reference>
<gene>
    <name evidence="1" type="ORF">ORAREDHAP_LOCUS10174</name>
</gene>
<sequence length="66" mass="7546">MVVLVTEESVLGFDRAYKARHAERPSSLSLSRKKLQKVGPTKRILPFSLLQKSEREADVDPKRNTH</sequence>
<accession>A0A6J5W8U9</accession>
<dbReference type="Proteomes" id="UP000507245">
    <property type="component" value="Unassembled WGS sequence"/>
</dbReference>
<organism evidence="1 2">
    <name type="scientific">Prunus armeniaca</name>
    <name type="common">Apricot</name>
    <name type="synonym">Armeniaca vulgaris</name>
    <dbReference type="NCBI Taxonomy" id="36596"/>
    <lineage>
        <taxon>Eukaryota</taxon>
        <taxon>Viridiplantae</taxon>
        <taxon>Streptophyta</taxon>
        <taxon>Embryophyta</taxon>
        <taxon>Tracheophyta</taxon>
        <taxon>Spermatophyta</taxon>
        <taxon>Magnoliopsida</taxon>
        <taxon>eudicotyledons</taxon>
        <taxon>Gunneridae</taxon>
        <taxon>Pentapetalae</taxon>
        <taxon>rosids</taxon>
        <taxon>fabids</taxon>
        <taxon>Rosales</taxon>
        <taxon>Rosaceae</taxon>
        <taxon>Amygdaloideae</taxon>
        <taxon>Amygdaleae</taxon>
        <taxon>Prunus</taxon>
    </lineage>
</organism>
<dbReference type="EMBL" id="CAEKKB010000001">
    <property type="protein sequence ID" value="CAB4298030.1"/>
    <property type="molecule type" value="Genomic_DNA"/>
</dbReference>
<keyword evidence="2" id="KW-1185">Reference proteome</keyword>
<dbReference type="AlphaFoldDB" id="A0A6J5W8U9"/>
<name>A0A6J5W8U9_PRUAR</name>